<keyword evidence="1" id="KW-0862">Zinc</keyword>
<evidence type="ECO:0000313" key="3">
    <source>
        <dbReference type="Proteomes" id="UP000325598"/>
    </source>
</evidence>
<accession>A0A5J4LD34</accession>
<dbReference type="OrthoDB" id="116799at2"/>
<dbReference type="PANTHER" id="PTHR12993:SF29">
    <property type="entry name" value="BLR3841 PROTEIN"/>
    <property type="match status" value="1"/>
</dbReference>
<dbReference type="RefSeq" id="WP_086715502.1">
    <property type="nucleotide sequence ID" value="NZ_BLAG01000005.1"/>
</dbReference>
<dbReference type="Pfam" id="PF02585">
    <property type="entry name" value="PIG-L"/>
    <property type="match status" value="1"/>
</dbReference>
<evidence type="ECO:0000256" key="1">
    <source>
        <dbReference type="ARBA" id="ARBA00022833"/>
    </source>
</evidence>
<sequence>MSADLRQAAADAIDAPGTSEGLWAAWDALHRLPTAALPGGPVVAVAAHPDDEVLGFGGTLARLATAGTEVHVMTITDGEMSHPHSTLVTPQQLARTRSSELRSALAVLGLPDVRPVRLGVPDTQVDRHEAAVAGRLAALLRETGAAWCAAPWSGDLHSDHEAAGRAARRVCRQAGVRLWMYPVWMWHWARPGDPRVPWGDAALLRLPADVAALKAAAIGQFVSQLHPLGEGAQNAAILPPEEVAHHTRRFEVMFR</sequence>
<dbReference type="Proteomes" id="UP000325598">
    <property type="component" value="Unassembled WGS sequence"/>
</dbReference>
<dbReference type="EMBL" id="BLAG01000005">
    <property type="protein sequence ID" value="GES29256.1"/>
    <property type="molecule type" value="Genomic_DNA"/>
</dbReference>
<proteinExistence type="predicted"/>
<dbReference type="InterPro" id="IPR024078">
    <property type="entry name" value="LmbE-like_dom_sf"/>
</dbReference>
<protein>
    <submittedName>
        <fullName evidence="2">PIG-L family deacetylase</fullName>
    </submittedName>
</protein>
<dbReference type="InterPro" id="IPR003737">
    <property type="entry name" value="GlcNAc_PI_deacetylase-related"/>
</dbReference>
<dbReference type="Gene3D" id="3.40.50.10320">
    <property type="entry name" value="LmbE-like"/>
    <property type="match status" value="1"/>
</dbReference>
<dbReference type="SUPFAM" id="SSF102588">
    <property type="entry name" value="LmbE-like"/>
    <property type="match status" value="1"/>
</dbReference>
<dbReference type="GO" id="GO:0016137">
    <property type="term" value="P:glycoside metabolic process"/>
    <property type="evidence" value="ECO:0007669"/>
    <property type="project" value="UniProtKB-ARBA"/>
</dbReference>
<reference evidence="2 3" key="1">
    <citation type="submission" date="2019-10" db="EMBL/GenBank/DDBJ databases">
        <title>Whole genome shotgun sequence of Streptomyces angustmyceticus NBRC 3934.</title>
        <authorList>
            <person name="Hosoyama A."/>
            <person name="Ichikawa N."/>
            <person name="Kimura A."/>
            <person name="Kitahashi Y."/>
            <person name="Komaki H."/>
            <person name="Uohara A."/>
        </authorList>
    </citation>
    <scope>NUCLEOTIDE SEQUENCE [LARGE SCALE GENOMIC DNA]</scope>
    <source>
        <strain evidence="2 3">NBRC 3934</strain>
    </source>
</reference>
<organism evidence="2 3">
    <name type="scientific">Streptomyces angustmyceticus</name>
    <dbReference type="NCBI Taxonomy" id="285578"/>
    <lineage>
        <taxon>Bacteria</taxon>
        <taxon>Bacillati</taxon>
        <taxon>Actinomycetota</taxon>
        <taxon>Actinomycetes</taxon>
        <taxon>Kitasatosporales</taxon>
        <taxon>Streptomycetaceae</taxon>
        <taxon>Streptomyces</taxon>
    </lineage>
</organism>
<gene>
    <name evidence="2" type="ORF">San01_17430</name>
</gene>
<dbReference type="GeneID" id="96750220"/>
<dbReference type="PANTHER" id="PTHR12993">
    <property type="entry name" value="N-ACETYLGLUCOSAMINYL-PHOSPHATIDYLINOSITOL DE-N-ACETYLASE-RELATED"/>
    <property type="match status" value="1"/>
</dbReference>
<keyword evidence="3" id="KW-1185">Reference proteome</keyword>
<comment type="caution">
    <text evidence="2">The sequence shown here is derived from an EMBL/GenBank/DDBJ whole genome shotgun (WGS) entry which is preliminary data.</text>
</comment>
<name>A0A5J4LD34_9ACTN</name>
<dbReference type="GO" id="GO:0016811">
    <property type="term" value="F:hydrolase activity, acting on carbon-nitrogen (but not peptide) bonds, in linear amides"/>
    <property type="evidence" value="ECO:0007669"/>
    <property type="project" value="TreeGrafter"/>
</dbReference>
<evidence type="ECO:0000313" key="2">
    <source>
        <dbReference type="EMBL" id="GES29256.1"/>
    </source>
</evidence>
<dbReference type="AlphaFoldDB" id="A0A5J4LD34"/>